<gene>
    <name evidence="2" type="ORF">Sradi_4145100</name>
</gene>
<name>A0AAW2P4W5_SESRA</name>
<feature type="domain" description="RNase H type-1" evidence="1">
    <location>
        <begin position="66"/>
        <end position="135"/>
    </location>
</feature>
<dbReference type="Gene3D" id="3.30.420.10">
    <property type="entry name" value="Ribonuclease H-like superfamily/Ribonuclease H"/>
    <property type="match status" value="1"/>
</dbReference>
<dbReference type="GO" id="GO:0004523">
    <property type="term" value="F:RNA-DNA hybrid ribonuclease activity"/>
    <property type="evidence" value="ECO:0007669"/>
    <property type="project" value="InterPro"/>
</dbReference>
<evidence type="ECO:0000313" key="2">
    <source>
        <dbReference type="EMBL" id="KAL0349959.1"/>
    </source>
</evidence>
<dbReference type="PANTHER" id="PTHR48475:SF2">
    <property type="entry name" value="RIBONUCLEASE H"/>
    <property type="match status" value="1"/>
</dbReference>
<dbReference type="GO" id="GO:0003676">
    <property type="term" value="F:nucleic acid binding"/>
    <property type="evidence" value="ECO:0007669"/>
    <property type="project" value="InterPro"/>
</dbReference>
<dbReference type="AlphaFoldDB" id="A0AAW2P4W5"/>
<proteinExistence type="predicted"/>
<organism evidence="2">
    <name type="scientific">Sesamum radiatum</name>
    <name type="common">Black benniseed</name>
    <dbReference type="NCBI Taxonomy" id="300843"/>
    <lineage>
        <taxon>Eukaryota</taxon>
        <taxon>Viridiplantae</taxon>
        <taxon>Streptophyta</taxon>
        <taxon>Embryophyta</taxon>
        <taxon>Tracheophyta</taxon>
        <taxon>Spermatophyta</taxon>
        <taxon>Magnoliopsida</taxon>
        <taxon>eudicotyledons</taxon>
        <taxon>Gunneridae</taxon>
        <taxon>Pentapetalae</taxon>
        <taxon>asterids</taxon>
        <taxon>lamiids</taxon>
        <taxon>Lamiales</taxon>
        <taxon>Pedaliaceae</taxon>
        <taxon>Sesamum</taxon>
    </lineage>
</organism>
<dbReference type="PANTHER" id="PTHR48475">
    <property type="entry name" value="RIBONUCLEASE H"/>
    <property type="match status" value="1"/>
</dbReference>
<protein>
    <recommendedName>
        <fullName evidence="1">RNase H type-1 domain-containing protein</fullName>
    </recommendedName>
</protein>
<dbReference type="Pfam" id="PF13456">
    <property type="entry name" value="RVT_3"/>
    <property type="match status" value="1"/>
</dbReference>
<sequence length="135" mass="15054">MPLKQTLGKLNSSGRLVKSTVEFTEYNILYLPHMTIKAQTLANFISEMAGIPLEEVFKVEKWLLHVDGSSTTQASCAGIVITLLYGEDSEFAVKFGFKASINEIEYEALIIGMRMAHKARARHLVAYSDSQLIVK</sequence>
<dbReference type="InterPro" id="IPR036397">
    <property type="entry name" value="RNaseH_sf"/>
</dbReference>
<reference evidence="2" key="1">
    <citation type="submission" date="2020-06" db="EMBL/GenBank/DDBJ databases">
        <authorList>
            <person name="Li T."/>
            <person name="Hu X."/>
            <person name="Zhang T."/>
            <person name="Song X."/>
            <person name="Zhang H."/>
            <person name="Dai N."/>
            <person name="Sheng W."/>
            <person name="Hou X."/>
            <person name="Wei L."/>
        </authorList>
    </citation>
    <scope>NUCLEOTIDE SEQUENCE</scope>
    <source>
        <strain evidence="2">G02</strain>
        <tissue evidence="2">Leaf</tissue>
    </source>
</reference>
<accession>A0AAW2P4W5</accession>
<dbReference type="EMBL" id="JACGWJ010000018">
    <property type="protein sequence ID" value="KAL0349959.1"/>
    <property type="molecule type" value="Genomic_DNA"/>
</dbReference>
<dbReference type="InterPro" id="IPR012337">
    <property type="entry name" value="RNaseH-like_sf"/>
</dbReference>
<evidence type="ECO:0000259" key="1">
    <source>
        <dbReference type="Pfam" id="PF13456"/>
    </source>
</evidence>
<dbReference type="InterPro" id="IPR002156">
    <property type="entry name" value="RNaseH_domain"/>
</dbReference>
<comment type="caution">
    <text evidence="2">The sequence shown here is derived from an EMBL/GenBank/DDBJ whole genome shotgun (WGS) entry which is preliminary data.</text>
</comment>
<dbReference type="SUPFAM" id="SSF53098">
    <property type="entry name" value="Ribonuclease H-like"/>
    <property type="match status" value="1"/>
</dbReference>
<reference evidence="2" key="2">
    <citation type="journal article" date="2024" name="Plant">
        <title>Genomic evolution and insights into agronomic trait innovations of Sesamum species.</title>
        <authorList>
            <person name="Miao H."/>
            <person name="Wang L."/>
            <person name="Qu L."/>
            <person name="Liu H."/>
            <person name="Sun Y."/>
            <person name="Le M."/>
            <person name="Wang Q."/>
            <person name="Wei S."/>
            <person name="Zheng Y."/>
            <person name="Lin W."/>
            <person name="Duan Y."/>
            <person name="Cao H."/>
            <person name="Xiong S."/>
            <person name="Wang X."/>
            <person name="Wei L."/>
            <person name="Li C."/>
            <person name="Ma Q."/>
            <person name="Ju M."/>
            <person name="Zhao R."/>
            <person name="Li G."/>
            <person name="Mu C."/>
            <person name="Tian Q."/>
            <person name="Mei H."/>
            <person name="Zhang T."/>
            <person name="Gao T."/>
            <person name="Zhang H."/>
        </authorList>
    </citation>
    <scope>NUCLEOTIDE SEQUENCE</scope>
    <source>
        <strain evidence="2">G02</strain>
    </source>
</reference>